<dbReference type="CDD" id="cd14789">
    <property type="entry name" value="Tiki"/>
    <property type="match status" value="1"/>
</dbReference>
<dbReference type="STRING" id="579405.Dd703_1030"/>
<organism evidence="1 2">
    <name type="scientific">Musicola paradisiaca (strain Ech703)</name>
    <name type="common">Dickeya paradisiaca</name>
    <name type="synonym">Dickeya dadantii</name>
    <dbReference type="NCBI Taxonomy" id="579405"/>
    <lineage>
        <taxon>Bacteria</taxon>
        <taxon>Pseudomonadati</taxon>
        <taxon>Pseudomonadota</taxon>
        <taxon>Gammaproteobacteria</taxon>
        <taxon>Enterobacterales</taxon>
        <taxon>Pectobacteriaceae</taxon>
        <taxon>Musicola</taxon>
    </lineage>
</organism>
<keyword evidence="2" id="KW-1185">Reference proteome</keyword>
<dbReference type="KEGG" id="dda:Dd703_1030"/>
<dbReference type="PANTHER" id="PTHR40590">
    <property type="entry name" value="CYTOPLASMIC PROTEIN-RELATED"/>
    <property type="match status" value="1"/>
</dbReference>
<dbReference type="AlphaFoldDB" id="C6CBQ0"/>
<dbReference type="Proteomes" id="UP000002734">
    <property type="component" value="Chromosome"/>
</dbReference>
<dbReference type="HOGENOM" id="CLU_057525_3_0_6"/>
<dbReference type="InterPro" id="IPR002816">
    <property type="entry name" value="TraB/PrgY/GumN_fam"/>
</dbReference>
<evidence type="ECO:0008006" key="3">
    <source>
        <dbReference type="Google" id="ProtNLM"/>
    </source>
</evidence>
<dbReference type="RefSeq" id="WP_012764652.1">
    <property type="nucleotide sequence ID" value="NC_012880.1"/>
</dbReference>
<dbReference type="EMBL" id="CP001654">
    <property type="protein sequence ID" value="ACS84835.1"/>
    <property type="molecule type" value="Genomic_DNA"/>
</dbReference>
<name>C6CBQ0_MUSP7</name>
<gene>
    <name evidence="1" type="ordered locus">Dd703_1030</name>
</gene>
<dbReference type="Pfam" id="PF01963">
    <property type="entry name" value="TraB_PrgY_gumN"/>
    <property type="match status" value="1"/>
</dbReference>
<dbReference type="PANTHER" id="PTHR40590:SF1">
    <property type="entry name" value="CYTOPLASMIC PROTEIN"/>
    <property type="match status" value="1"/>
</dbReference>
<reference evidence="1" key="1">
    <citation type="submission" date="2009-06" db="EMBL/GenBank/DDBJ databases">
        <title>Complete sequence of Dickeya dadantii Ech703.</title>
        <authorList>
            <consortium name="US DOE Joint Genome Institute"/>
            <person name="Lucas S."/>
            <person name="Copeland A."/>
            <person name="Lapidus A."/>
            <person name="Glavina del Rio T."/>
            <person name="Dalin E."/>
            <person name="Tice H."/>
            <person name="Bruce D."/>
            <person name="Goodwin L."/>
            <person name="Pitluck S."/>
            <person name="Chertkov O."/>
            <person name="Brettin T."/>
            <person name="Detter J.C."/>
            <person name="Han C."/>
            <person name="Larimer F."/>
            <person name="Land M."/>
            <person name="Hauser L."/>
            <person name="Kyrpides N."/>
            <person name="Mikhailova N."/>
            <person name="Balakrishnan V."/>
            <person name="Glasner J."/>
            <person name="Perna N.T."/>
        </authorList>
    </citation>
    <scope>NUCLEOTIDE SEQUENCE [LARGE SCALE GENOMIC DNA]</scope>
    <source>
        <strain evidence="1">Ech703</strain>
    </source>
</reference>
<proteinExistence type="predicted"/>
<dbReference type="eggNOG" id="COG3735">
    <property type="taxonomic scope" value="Bacteria"/>
</dbReference>
<sequence length="275" mass="30640">MKHLLRRIAAFLGLLPSSHYRYPAVDVEVEPQRHFHLVGSIHMGTVDMSPLPPALLQQLDGAAALIVEADIADSGSPFDTLGAEPPMAERLTADTLQRLQRLCDELSFNYASLDRLPAWQAALMLQARQAMMLGLRPGYGIDYQLIHAARERALPIIELEGQQSQMELLLQLPQDGMLLLEDTLLHWHTNARLLQTMVSWWVSDKPVHIGNVPPTFGNQMTEMLMHQRNRRWQQQLLALPAGRYVVAVGALHLYGEGNLSQLLAGSRPPSSASCP</sequence>
<evidence type="ECO:0000313" key="1">
    <source>
        <dbReference type="EMBL" id="ACS84835.1"/>
    </source>
</evidence>
<accession>C6CBQ0</accession>
<evidence type="ECO:0000313" key="2">
    <source>
        <dbReference type="Proteomes" id="UP000002734"/>
    </source>
</evidence>
<dbReference type="InterPro" id="IPR047111">
    <property type="entry name" value="YbaP-like"/>
</dbReference>
<protein>
    <recommendedName>
        <fullName evidence="3">Conjugal transfer protein TraB</fullName>
    </recommendedName>
</protein>